<feature type="chain" id="PRO_5032844173" evidence="1">
    <location>
        <begin position="23"/>
        <end position="66"/>
    </location>
</feature>
<sequence>MWKCGNYIEIGMLWLLSCGVQCEWLAVPVPSSQRALPADAAETTAKRRYEWEVSAASVWLWWCRLN</sequence>
<protein>
    <submittedName>
        <fullName evidence="2">(Mediterranean fruit fly) hypothetical protein</fullName>
    </submittedName>
</protein>
<dbReference type="Proteomes" id="UP000606786">
    <property type="component" value="Unassembled WGS sequence"/>
</dbReference>
<gene>
    <name evidence="2" type="ORF">CCAP1982_LOCUS2503</name>
</gene>
<evidence type="ECO:0000313" key="3">
    <source>
        <dbReference type="Proteomes" id="UP000606786"/>
    </source>
</evidence>
<comment type="caution">
    <text evidence="2">The sequence shown here is derived from an EMBL/GenBank/DDBJ whole genome shotgun (WGS) entry which is preliminary data.</text>
</comment>
<organism evidence="2 3">
    <name type="scientific">Ceratitis capitata</name>
    <name type="common">Mediterranean fruit fly</name>
    <name type="synonym">Tephritis capitata</name>
    <dbReference type="NCBI Taxonomy" id="7213"/>
    <lineage>
        <taxon>Eukaryota</taxon>
        <taxon>Metazoa</taxon>
        <taxon>Ecdysozoa</taxon>
        <taxon>Arthropoda</taxon>
        <taxon>Hexapoda</taxon>
        <taxon>Insecta</taxon>
        <taxon>Pterygota</taxon>
        <taxon>Neoptera</taxon>
        <taxon>Endopterygota</taxon>
        <taxon>Diptera</taxon>
        <taxon>Brachycera</taxon>
        <taxon>Muscomorpha</taxon>
        <taxon>Tephritoidea</taxon>
        <taxon>Tephritidae</taxon>
        <taxon>Ceratitis</taxon>
        <taxon>Ceratitis</taxon>
    </lineage>
</organism>
<feature type="signal peptide" evidence="1">
    <location>
        <begin position="1"/>
        <end position="22"/>
    </location>
</feature>
<evidence type="ECO:0000256" key="1">
    <source>
        <dbReference type="SAM" id="SignalP"/>
    </source>
</evidence>
<dbReference type="EMBL" id="CAJHJT010000001">
    <property type="protein sequence ID" value="CAD6993697.1"/>
    <property type="molecule type" value="Genomic_DNA"/>
</dbReference>
<keyword evidence="1" id="KW-0732">Signal</keyword>
<dbReference type="AlphaFoldDB" id="A0A811U6T2"/>
<keyword evidence="3" id="KW-1185">Reference proteome</keyword>
<accession>A0A811U6T2</accession>
<evidence type="ECO:0000313" key="2">
    <source>
        <dbReference type="EMBL" id="CAD6993697.1"/>
    </source>
</evidence>
<proteinExistence type="predicted"/>
<reference evidence="2" key="1">
    <citation type="submission" date="2020-11" db="EMBL/GenBank/DDBJ databases">
        <authorList>
            <person name="Whitehead M."/>
        </authorList>
    </citation>
    <scope>NUCLEOTIDE SEQUENCE</scope>
    <source>
        <strain evidence="2">EGII</strain>
    </source>
</reference>
<name>A0A811U6T2_CERCA</name>